<feature type="transmembrane region" description="Helical" evidence="6">
    <location>
        <begin position="308"/>
        <end position="328"/>
    </location>
</feature>
<dbReference type="PANTHER" id="PTHR19432">
    <property type="entry name" value="SUGAR TRANSPORTER"/>
    <property type="match status" value="1"/>
</dbReference>
<proteinExistence type="predicted"/>
<keyword evidence="4 6" id="KW-1133">Transmembrane helix</keyword>
<keyword evidence="5 6" id="KW-0472">Membrane</keyword>
<reference evidence="8 9" key="1">
    <citation type="submission" date="2025-04" db="UniProtKB">
        <authorList>
            <consortium name="RefSeq"/>
        </authorList>
    </citation>
    <scope>IDENTIFICATION</scope>
</reference>
<feature type="transmembrane region" description="Helical" evidence="6">
    <location>
        <begin position="198"/>
        <end position="218"/>
    </location>
</feature>
<feature type="transmembrane region" description="Helical" evidence="6">
    <location>
        <begin position="83"/>
        <end position="100"/>
    </location>
</feature>
<gene>
    <name evidence="8 9 10" type="primary">LOC110975529</name>
</gene>
<organism evidence="7 9">
    <name type="scientific">Acanthaster planci</name>
    <name type="common">Crown-of-thorns starfish</name>
    <dbReference type="NCBI Taxonomy" id="133434"/>
    <lineage>
        <taxon>Eukaryota</taxon>
        <taxon>Metazoa</taxon>
        <taxon>Echinodermata</taxon>
        <taxon>Eleutherozoa</taxon>
        <taxon>Asterozoa</taxon>
        <taxon>Asteroidea</taxon>
        <taxon>Valvatacea</taxon>
        <taxon>Valvatida</taxon>
        <taxon>Acanthasteridae</taxon>
        <taxon>Acanthaster</taxon>
    </lineage>
</organism>
<evidence type="ECO:0000313" key="10">
    <source>
        <dbReference type="RefSeq" id="XP_022083777.1"/>
    </source>
</evidence>
<dbReference type="RefSeq" id="XP_022083775.1">
    <property type="nucleotide sequence ID" value="XM_022228083.1"/>
</dbReference>
<keyword evidence="2" id="KW-0813">Transport</keyword>
<evidence type="ECO:0000256" key="3">
    <source>
        <dbReference type="ARBA" id="ARBA00022692"/>
    </source>
</evidence>
<evidence type="ECO:0000256" key="6">
    <source>
        <dbReference type="SAM" id="Phobius"/>
    </source>
</evidence>
<evidence type="ECO:0000256" key="1">
    <source>
        <dbReference type="ARBA" id="ARBA00004141"/>
    </source>
</evidence>
<keyword evidence="3 6" id="KW-0812">Transmembrane</keyword>
<dbReference type="PANTHER" id="PTHR19432:SF37">
    <property type="entry name" value="SOLUTE CARRIER FAMILY 45 MEMBER 3"/>
    <property type="match status" value="1"/>
</dbReference>
<dbReference type="RefSeq" id="XP_022083776.1">
    <property type="nucleotide sequence ID" value="XM_022228084.1"/>
</dbReference>
<dbReference type="GO" id="GO:0016020">
    <property type="term" value="C:membrane"/>
    <property type="evidence" value="ECO:0007669"/>
    <property type="project" value="UniProtKB-SubCell"/>
</dbReference>
<dbReference type="SUPFAM" id="SSF103473">
    <property type="entry name" value="MFS general substrate transporter"/>
    <property type="match status" value="2"/>
</dbReference>
<evidence type="ECO:0000256" key="5">
    <source>
        <dbReference type="ARBA" id="ARBA00023136"/>
    </source>
</evidence>
<evidence type="ECO:0000313" key="9">
    <source>
        <dbReference type="RefSeq" id="XP_022083776.1"/>
    </source>
</evidence>
<feature type="transmembrane region" description="Helical" evidence="6">
    <location>
        <begin position="400"/>
        <end position="421"/>
    </location>
</feature>
<keyword evidence="7" id="KW-1185">Reference proteome</keyword>
<evidence type="ECO:0000256" key="2">
    <source>
        <dbReference type="ARBA" id="ARBA00022448"/>
    </source>
</evidence>
<dbReference type="GeneID" id="110975529"/>
<evidence type="ECO:0000313" key="7">
    <source>
        <dbReference type="Proteomes" id="UP000694845"/>
    </source>
</evidence>
<dbReference type="Gene3D" id="1.20.1250.20">
    <property type="entry name" value="MFS general substrate transporter like domains"/>
    <property type="match status" value="2"/>
</dbReference>
<dbReference type="RefSeq" id="XP_022083777.1">
    <property type="nucleotide sequence ID" value="XM_022228085.1"/>
</dbReference>
<dbReference type="InterPro" id="IPR036259">
    <property type="entry name" value="MFS_trans_sf"/>
</dbReference>
<dbReference type="Proteomes" id="UP000694845">
    <property type="component" value="Unplaced"/>
</dbReference>
<feature type="transmembrane region" description="Helical" evidence="6">
    <location>
        <begin position="121"/>
        <end position="140"/>
    </location>
</feature>
<name>A0A8B7XV64_ACAPL</name>
<feature type="transmembrane region" description="Helical" evidence="6">
    <location>
        <begin position="457"/>
        <end position="482"/>
    </location>
</feature>
<feature type="transmembrane region" description="Helical" evidence="6">
    <location>
        <begin position="348"/>
        <end position="371"/>
    </location>
</feature>
<protein>
    <submittedName>
        <fullName evidence="8 9">Solute carrier family 45 member 3-like isoform X1</fullName>
    </submittedName>
</protein>
<feature type="transmembrane region" description="Helical" evidence="6">
    <location>
        <begin position="160"/>
        <end position="178"/>
    </location>
</feature>
<accession>A0A8B7XV64</accession>
<feature type="transmembrane region" description="Helical" evidence="6">
    <location>
        <begin position="12"/>
        <end position="36"/>
    </location>
</feature>
<dbReference type="GO" id="GO:0008506">
    <property type="term" value="F:sucrose:proton symporter activity"/>
    <property type="evidence" value="ECO:0007669"/>
    <property type="project" value="TreeGrafter"/>
</dbReference>
<feature type="transmembrane region" description="Helical" evidence="6">
    <location>
        <begin position="428"/>
        <end position="451"/>
    </location>
</feature>
<evidence type="ECO:0000256" key="4">
    <source>
        <dbReference type="ARBA" id="ARBA00022989"/>
    </source>
</evidence>
<sequence>MAGEAHAIYSSYTYLVFLNLYTFGIELCSSASFSYLPPLLLEMGFSETVMCIIMALGPFFAMVVMPCLGTASDQCTSKYGRRRPFILVVIICLSISMVLLPNGMDIGMKLGAALPGRFTGLAIISFSVILLDFGSQISLLPLESLMSDQCKTEVQLNKAYSVYNFMLSLGSSCGYLVLFIDWNKTYLFTLLGGKEHMIFFILLFLLILTALPTLLFAYDPPITGQELNPDASTSIPSSTDYQVNTYFKQNGKATGSVPASLGNNSLRHDQIPPVVLSPNPPSISINMPAVVTLGTPISIGQRHVILQIAYQFINVPLSFVCTCVYFIIPRSYKMYLSDTVHSLRTMPLVLRQLCVVNLLTCMAVMGFKLYFVDYVGEALYHGNPDSPLNSLPRISYENGIRMASLGLLFQSITSAMFSFVLNHLVLSYGIISTFLFGMLSFTIMTGLMLVVEDISLTLLLAAFTGFASAAINALPCTLLSIYHQNQEKYYSDTEMKATEPRGIGSDMALLDSAYVLSEVLSSFLFGIAVEITGTTLSYMFCCCVCSVLGSYYILQLKC</sequence>
<feature type="transmembrane region" description="Helical" evidence="6">
    <location>
        <begin position="535"/>
        <end position="554"/>
    </location>
</feature>
<dbReference type="AlphaFoldDB" id="A0A8B7XV64"/>
<evidence type="ECO:0000313" key="8">
    <source>
        <dbReference type="RefSeq" id="XP_022083775.1"/>
    </source>
</evidence>
<dbReference type="OrthoDB" id="28755at2759"/>
<feature type="transmembrane region" description="Helical" evidence="6">
    <location>
        <begin position="48"/>
        <end position="71"/>
    </location>
</feature>
<dbReference type="KEGG" id="aplc:110975529"/>
<comment type="subcellular location">
    <subcellularLocation>
        <location evidence="1">Membrane</location>
        <topology evidence="1">Multi-pass membrane protein</topology>
    </subcellularLocation>
</comment>
<dbReference type="CTD" id="85414"/>
<dbReference type="OMA" id="SQAFAMF"/>